<evidence type="ECO:0000313" key="7">
    <source>
        <dbReference type="EMBL" id="SFJ35989.1"/>
    </source>
</evidence>
<dbReference type="InterPro" id="IPR035965">
    <property type="entry name" value="PAS-like_dom_sf"/>
</dbReference>
<evidence type="ECO:0000313" key="8">
    <source>
        <dbReference type="Proteomes" id="UP000183299"/>
    </source>
</evidence>
<reference evidence="7 8" key="1">
    <citation type="submission" date="2016-10" db="EMBL/GenBank/DDBJ databases">
        <authorList>
            <person name="de Groot N.N."/>
        </authorList>
    </citation>
    <scope>NUCLEOTIDE SEQUENCE [LARGE SCALE GENOMIC DNA]</scope>
    <source>
        <strain evidence="7 8">CGMCC 1.8891</strain>
    </source>
</reference>
<sequence length="443" mass="48956">MANISTKMGEELKPGFDDAAWVDVLDAVDKTYAELVDYQEQLEAQNAELSSLRTFLGSIMASISDYLVVTDKDGFIADLSQSFCSAIGEEKSALIGRPMVAFFEGAMRDRMGMAMSEVVRDKEEKTFEVDLETPGGASPVDFRVAPRLDRRKRVSGIILTGRPLGEVRRAYRELEQSLEELKQAQTQLVRTEKLASLGRLLAGVAHELNNPISFVYANTHSLQKYLDRFEAYFEQVQAGASREELVELRSKLKLERDLKNLRVAIEGAHDGAERVRDIVEDLRRLSADGSGEVAPFDLAQTARIGAEWVKRGQKSRMKISVEGESPCIALGRLGHVQQVIMNLVQNAADAMQDVEEPEIQVNLSYQDDFAVLQVCDNGPGVPEELRAAIFDPFFSTKEVGQGTGLGLSISHKIAEEHGGSLVYLPDVAEGACFRLTLKRGDQI</sequence>
<organism evidence="7 8">
    <name type="scientific">Celeribacter halophilus</name>
    <dbReference type="NCBI Taxonomy" id="576117"/>
    <lineage>
        <taxon>Bacteria</taxon>
        <taxon>Pseudomonadati</taxon>
        <taxon>Pseudomonadota</taxon>
        <taxon>Alphaproteobacteria</taxon>
        <taxon>Rhodobacterales</taxon>
        <taxon>Roseobacteraceae</taxon>
        <taxon>Celeribacter</taxon>
    </lineage>
</organism>
<dbReference type="EMBL" id="FORY01000004">
    <property type="protein sequence ID" value="SFJ35989.1"/>
    <property type="molecule type" value="Genomic_DNA"/>
</dbReference>
<dbReference type="Pfam" id="PF02518">
    <property type="entry name" value="HATPase_c"/>
    <property type="match status" value="1"/>
</dbReference>
<dbReference type="PANTHER" id="PTHR43065:SF42">
    <property type="entry name" value="TWO-COMPONENT SENSOR PPRA"/>
    <property type="match status" value="1"/>
</dbReference>
<dbReference type="InterPro" id="IPR005467">
    <property type="entry name" value="His_kinase_dom"/>
</dbReference>
<evidence type="ECO:0000256" key="3">
    <source>
        <dbReference type="ARBA" id="ARBA00022553"/>
    </source>
</evidence>
<dbReference type="RefSeq" id="WP_066601850.1">
    <property type="nucleotide sequence ID" value="NZ_FORY01000004.1"/>
</dbReference>
<dbReference type="InterPro" id="IPR013656">
    <property type="entry name" value="PAS_4"/>
</dbReference>
<dbReference type="GO" id="GO:0000155">
    <property type="term" value="F:phosphorelay sensor kinase activity"/>
    <property type="evidence" value="ECO:0007669"/>
    <property type="project" value="InterPro"/>
</dbReference>
<evidence type="ECO:0000259" key="5">
    <source>
        <dbReference type="PROSITE" id="PS50109"/>
    </source>
</evidence>
<feature type="coiled-coil region" evidence="4">
    <location>
        <begin position="164"/>
        <end position="194"/>
    </location>
</feature>
<dbReference type="SUPFAM" id="SSF47384">
    <property type="entry name" value="Homodimeric domain of signal transducing histidine kinase"/>
    <property type="match status" value="1"/>
</dbReference>
<dbReference type="PROSITE" id="PS50112">
    <property type="entry name" value="PAS"/>
    <property type="match status" value="1"/>
</dbReference>
<dbReference type="PROSITE" id="PS50109">
    <property type="entry name" value="HIS_KIN"/>
    <property type="match status" value="1"/>
</dbReference>
<dbReference type="EC" id="2.7.13.3" evidence="2"/>
<evidence type="ECO:0000256" key="2">
    <source>
        <dbReference type="ARBA" id="ARBA00012438"/>
    </source>
</evidence>
<proteinExistence type="predicted"/>
<dbReference type="SMART" id="SM00388">
    <property type="entry name" value="HisKA"/>
    <property type="match status" value="1"/>
</dbReference>
<dbReference type="SMART" id="SM00387">
    <property type="entry name" value="HATPase_c"/>
    <property type="match status" value="1"/>
</dbReference>
<accession>A0A1I3QR31</accession>
<comment type="catalytic activity">
    <reaction evidence="1">
        <text>ATP + protein L-histidine = ADP + protein N-phospho-L-histidine.</text>
        <dbReference type="EC" id="2.7.13.3"/>
    </reaction>
</comment>
<dbReference type="Gene3D" id="3.30.565.10">
    <property type="entry name" value="Histidine kinase-like ATPase, C-terminal domain"/>
    <property type="match status" value="1"/>
</dbReference>
<protein>
    <recommendedName>
        <fullName evidence="2">histidine kinase</fullName>
        <ecNumber evidence="2">2.7.13.3</ecNumber>
    </recommendedName>
</protein>
<dbReference type="InterPro" id="IPR003594">
    <property type="entry name" value="HATPase_dom"/>
</dbReference>
<dbReference type="CDD" id="cd00082">
    <property type="entry name" value="HisKA"/>
    <property type="match status" value="1"/>
</dbReference>
<dbReference type="CDD" id="cd00130">
    <property type="entry name" value="PAS"/>
    <property type="match status" value="1"/>
</dbReference>
<keyword evidence="4" id="KW-0175">Coiled coil</keyword>
<gene>
    <name evidence="7" type="ORF">SAMN04488138_10453</name>
</gene>
<dbReference type="Gene3D" id="3.30.450.20">
    <property type="entry name" value="PAS domain"/>
    <property type="match status" value="1"/>
</dbReference>
<evidence type="ECO:0000256" key="1">
    <source>
        <dbReference type="ARBA" id="ARBA00000085"/>
    </source>
</evidence>
<dbReference type="SUPFAM" id="SSF55785">
    <property type="entry name" value="PYP-like sensor domain (PAS domain)"/>
    <property type="match status" value="1"/>
</dbReference>
<dbReference type="InterPro" id="IPR004358">
    <property type="entry name" value="Sig_transdc_His_kin-like_C"/>
</dbReference>
<dbReference type="InterPro" id="IPR003661">
    <property type="entry name" value="HisK_dim/P_dom"/>
</dbReference>
<dbReference type="SUPFAM" id="SSF55874">
    <property type="entry name" value="ATPase domain of HSP90 chaperone/DNA topoisomerase II/histidine kinase"/>
    <property type="match status" value="1"/>
</dbReference>
<dbReference type="InterPro" id="IPR036890">
    <property type="entry name" value="HATPase_C_sf"/>
</dbReference>
<keyword evidence="8" id="KW-1185">Reference proteome</keyword>
<dbReference type="AlphaFoldDB" id="A0A1I3QR31"/>
<dbReference type="InterPro" id="IPR036097">
    <property type="entry name" value="HisK_dim/P_sf"/>
</dbReference>
<dbReference type="Gene3D" id="1.10.287.130">
    <property type="match status" value="1"/>
</dbReference>
<dbReference type="InterPro" id="IPR000014">
    <property type="entry name" value="PAS"/>
</dbReference>
<name>A0A1I3QR31_9RHOB</name>
<feature type="domain" description="Histidine kinase" evidence="5">
    <location>
        <begin position="203"/>
        <end position="441"/>
    </location>
</feature>
<dbReference type="STRING" id="576117.SAMN04488138_10453"/>
<evidence type="ECO:0000259" key="6">
    <source>
        <dbReference type="PROSITE" id="PS50112"/>
    </source>
</evidence>
<evidence type="ECO:0000256" key="4">
    <source>
        <dbReference type="SAM" id="Coils"/>
    </source>
</evidence>
<dbReference type="Proteomes" id="UP000183299">
    <property type="component" value="Unassembled WGS sequence"/>
</dbReference>
<dbReference type="Pfam" id="PF08448">
    <property type="entry name" value="PAS_4"/>
    <property type="match status" value="1"/>
</dbReference>
<dbReference type="PANTHER" id="PTHR43065">
    <property type="entry name" value="SENSOR HISTIDINE KINASE"/>
    <property type="match status" value="1"/>
</dbReference>
<dbReference type="GeneID" id="98664621"/>
<dbReference type="PRINTS" id="PR00344">
    <property type="entry name" value="BCTRLSENSOR"/>
</dbReference>
<feature type="domain" description="PAS" evidence="6">
    <location>
        <begin position="52"/>
        <end position="122"/>
    </location>
</feature>
<keyword evidence="3" id="KW-0597">Phosphoprotein</keyword>